<dbReference type="EMBL" id="CP053708">
    <property type="protein sequence ID" value="QKE89138.1"/>
    <property type="molecule type" value="Genomic_DNA"/>
</dbReference>
<gene>
    <name evidence="1" type="ORF">HN018_02905</name>
</gene>
<dbReference type="Proteomes" id="UP000500767">
    <property type="component" value="Chromosome"/>
</dbReference>
<keyword evidence="2" id="KW-1185">Reference proteome</keyword>
<reference evidence="1 2" key="1">
    <citation type="journal article" date="2014" name="World J. Microbiol. Biotechnol.">
        <title>Biodiversity and physiological characteristics of Antarctic and Arctic lichens-associated bacteria.</title>
        <authorList>
            <person name="Lee Y.M."/>
            <person name="Kim E.H."/>
            <person name="Lee H.K."/>
            <person name="Hong S.G."/>
        </authorList>
    </citation>
    <scope>NUCLEOTIDE SEQUENCE [LARGE SCALE GENOMIC DNA]</scope>
    <source>
        <strain evidence="1 2">PAMC 26569</strain>
    </source>
</reference>
<organism evidence="1 2">
    <name type="scientific">Lichenicola cladoniae</name>
    <dbReference type="NCBI Taxonomy" id="1484109"/>
    <lineage>
        <taxon>Bacteria</taxon>
        <taxon>Pseudomonadati</taxon>
        <taxon>Pseudomonadota</taxon>
        <taxon>Alphaproteobacteria</taxon>
        <taxon>Acetobacterales</taxon>
        <taxon>Acetobacteraceae</taxon>
        <taxon>Lichenicola</taxon>
    </lineage>
</organism>
<dbReference type="RefSeq" id="WP_171836461.1">
    <property type="nucleotide sequence ID" value="NZ_CP053708.1"/>
</dbReference>
<dbReference type="AlphaFoldDB" id="A0A6M8HLB5"/>
<sequence>MPGSYVDNELEKFGDELRSNGEHFAKASALSAIVENQWQQAISTCVELQRFPVSQYGLRLTDVTAARDLKTSTASVTVAHQFNKVYSYYGTSGKFLVFKFDPCDLKIHVDSAADTQGLLEVENIDSIVLNKIVIDHAVAILRATRLRPVTTASVVES</sequence>
<evidence type="ECO:0000313" key="2">
    <source>
        <dbReference type="Proteomes" id="UP000500767"/>
    </source>
</evidence>
<dbReference type="KEGG" id="lck:HN018_02905"/>
<protein>
    <submittedName>
        <fullName evidence="1">Uncharacterized protein</fullName>
    </submittedName>
</protein>
<accession>A0A6M8HLB5</accession>
<evidence type="ECO:0000313" key="1">
    <source>
        <dbReference type="EMBL" id="QKE89138.1"/>
    </source>
</evidence>
<proteinExistence type="predicted"/>
<name>A0A6M8HLB5_9PROT</name>